<evidence type="ECO:0000313" key="2">
    <source>
        <dbReference type="EMBL" id="JAD76630.1"/>
    </source>
</evidence>
<organism evidence="2">
    <name type="scientific">Arundo donax</name>
    <name type="common">Giant reed</name>
    <name type="synonym">Donax arundinaceus</name>
    <dbReference type="NCBI Taxonomy" id="35708"/>
    <lineage>
        <taxon>Eukaryota</taxon>
        <taxon>Viridiplantae</taxon>
        <taxon>Streptophyta</taxon>
        <taxon>Embryophyta</taxon>
        <taxon>Tracheophyta</taxon>
        <taxon>Spermatophyta</taxon>
        <taxon>Magnoliopsida</taxon>
        <taxon>Liliopsida</taxon>
        <taxon>Poales</taxon>
        <taxon>Poaceae</taxon>
        <taxon>PACMAD clade</taxon>
        <taxon>Arundinoideae</taxon>
        <taxon>Arundineae</taxon>
        <taxon>Arundo</taxon>
    </lineage>
</organism>
<dbReference type="EMBL" id="GBRH01221265">
    <property type="protein sequence ID" value="JAD76630.1"/>
    <property type="molecule type" value="Transcribed_RNA"/>
</dbReference>
<proteinExistence type="predicted"/>
<accession>A0A0A9CTE4</accession>
<reference evidence="2" key="1">
    <citation type="submission" date="2014-09" db="EMBL/GenBank/DDBJ databases">
        <authorList>
            <person name="Magalhaes I.L.F."/>
            <person name="Oliveira U."/>
            <person name="Santos F.R."/>
            <person name="Vidigal T.H.D.A."/>
            <person name="Brescovit A.D."/>
            <person name="Santos A.J."/>
        </authorList>
    </citation>
    <scope>NUCLEOTIDE SEQUENCE</scope>
    <source>
        <tissue evidence="2">Shoot tissue taken approximately 20 cm above the soil surface</tissue>
    </source>
</reference>
<reference evidence="2" key="2">
    <citation type="journal article" date="2015" name="Data Brief">
        <title>Shoot transcriptome of the giant reed, Arundo donax.</title>
        <authorList>
            <person name="Barrero R.A."/>
            <person name="Guerrero F.D."/>
            <person name="Moolhuijzen P."/>
            <person name="Goolsby J.A."/>
            <person name="Tidwell J."/>
            <person name="Bellgard S.E."/>
            <person name="Bellgard M.I."/>
        </authorList>
    </citation>
    <scope>NUCLEOTIDE SEQUENCE</scope>
    <source>
        <tissue evidence="2">Shoot tissue taken approximately 20 cm above the soil surface</tissue>
    </source>
</reference>
<dbReference type="AlphaFoldDB" id="A0A0A9CTE4"/>
<name>A0A0A9CTE4_ARUDO</name>
<keyword evidence="1" id="KW-1133">Transmembrane helix</keyword>
<feature type="transmembrane region" description="Helical" evidence="1">
    <location>
        <begin position="39"/>
        <end position="58"/>
    </location>
</feature>
<keyword evidence="1" id="KW-0812">Transmembrane</keyword>
<keyword evidence="1" id="KW-0472">Membrane</keyword>
<protein>
    <submittedName>
        <fullName evidence="2">Uncharacterized protein</fullName>
    </submittedName>
</protein>
<evidence type="ECO:0000256" key="1">
    <source>
        <dbReference type="SAM" id="Phobius"/>
    </source>
</evidence>
<sequence>MLSVLVNFYDSTGSSYPIVHSLYTNGKARHTDSKWMRHLVMKAQFALLCFLAYVKITYPPFNYYYISFRRS</sequence>